<dbReference type="InterPro" id="IPR015927">
    <property type="entry name" value="Peptidase_S24_S26A/B/C"/>
</dbReference>
<evidence type="ECO:0000313" key="16">
    <source>
        <dbReference type="Proteomes" id="UP000247099"/>
    </source>
</evidence>
<evidence type="ECO:0000256" key="11">
    <source>
        <dbReference type="ARBA" id="ARBA00023236"/>
    </source>
</evidence>
<dbReference type="CDD" id="cd06529">
    <property type="entry name" value="S24_LexA-like"/>
    <property type="match status" value="1"/>
</dbReference>
<evidence type="ECO:0000256" key="9">
    <source>
        <dbReference type="ARBA" id="ARBA00023163"/>
    </source>
</evidence>
<dbReference type="Gene3D" id="2.10.109.10">
    <property type="entry name" value="Umud Fragment, subunit A"/>
    <property type="match status" value="1"/>
</dbReference>
<dbReference type="FunCoup" id="A0A317ZK43">
    <property type="interactions" value="260"/>
</dbReference>
<evidence type="ECO:0000256" key="6">
    <source>
        <dbReference type="ARBA" id="ARBA00022813"/>
    </source>
</evidence>
<organism evidence="15 16">
    <name type="scientific">Coraliomargarita sinensis</name>
    <dbReference type="NCBI Taxonomy" id="2174842"/>
    <lineage>
        <taxon>Bacteria</taxon>
        <taxon>Pseudomonadati</taxon>
        <taxon>Verrucomicrobiota</taxon>
        <taxon>Opitutia</taxon>
        <taxon>Puniceicoccales</taxon>
        <taxon>Coraliomargaritaceae</taxon>
        <taxon>Coraliomargarita</taxon>
    </lineage>
</organism>
<dbReference type="GO" id="GO:0006281">
    <property type="term" value="P:DNA repair"/>
    <property type="evidence" value="ECO:0007669"/>
    <property type="project" value="UniProtKB-KW"/>
</dbReference>
<dbReference type="GO" id="GO:0045892">
    <property type="term" value="P:negative regulation of DNA-templated transcription"/>
    <property type="evidence" value="ECO:0007669"/>
    <property type="project" value="InterPro"/>
</dbReference>
<dbReference type="InterPro" id="IPR036390">
    <property type="entry name" value="WH_DNA-bd_sf"/>
</dbReference>
<reference evidence="15 16" key="1">
    <citation type="submission" date="2018-05" db="EMBL/GenBank/DDBJ databases">
        <title>Coraliomargarita sinensis sp. nov., isolated from a marine solar saltern.</title>
        <authorList>
            <person name="Zhou L.Y."/>
        </authorList>
    </citation>
    <scope>NUCLEOTIDE SEQUENCE [LARGE SCALE GENOMIC DNA]</scope>
    <source>
        <strain evidence="15 16">WN38</strain>
    </source>
</reference>
<evidence type="ECO:0000256" key="10">
    <source>
        <dbReference type="ARBA" id="ARBA00023204"/>
    </source>
</evidence>
<dbReference type="GO" id="GO:0004252">
    <property type="term" value="F:serine-type endopeptidase activity"/>
    <property type="evidence" value="ECO:0007669"/>
    <property type="project" value="InterPro"/>
</dbReference>
<keyword evidence="6 12" id="KW-0068">Autocatalytic cleavage</keyword>
<feature type="domain" description="LexA repressor DNA-binding" evidence="14">
    <location>
        <begin position="1"/>
        <end position="65"/>
    </location>
</feature>
<comment type="caution">
    <text evidence="15">The sequence shown here is derived from an EMBL/GenBank/DDBJ whole genome shotgun (WGS) entry which is preliminary data.</text>
</comment>
<dbReference type="InParanoid" id="A0A317ZK43"/>
<dbReference type="GO" id="GO:0003677">
    <property type="term" value="F:DNA binding"/>
    <property type="evidence" value="ECO:0007669"/>
    <property type="project" value="UniProtKB-KW"/>
</dbReference>
<dbReference type="InterPro" id="IPR036286">
    <property type="entry name" value="LexA/Signal_pep-like_sf"/>
</dbReference>
<dbReference type="Proteomes" id="UP000247099">
    <property type="component" value="Unassembled WGS sequence"/>
</dbReference>
<dbReference type="Pfam" id="PF00717">
    <property type="entry name" value="Peptidase_S24"/>
    <property type="match status" value="1"/>
</dbReference>
<dbReference type="InterPro" id="IPR039418">
    <property type="entry name" value="LexA-like"/>
</dbReference>
<feature type="domain" description="Peptidase S24/S26A/S26B/S26C" evidence="13">
    <location>
        <begin position="90"/>
        <end position="205"/>
    </location>
</feature>
<protein>
    <submittedName>
        <fullName evidence="15">Repressor LexA</fullName>
    </submittedName>
</protein>
<dbReference type="GO" id="GO:0009432">
    <property type="term" value="P:SOS response"/>
    <property type="evidence" value="ECO:0007669"/>
    <property type="project" value="UniProtKB-KW"/>
</dbReference>
<dbReference type="InterPro" id="IPR006197">
    <property type="entry name" value="Peptidase_S24_LexA"/>
</dbReference>
<sequence length="213" mass="24148">MKDLTARQQEILSFIENYEWRNRYWPSIREIQDKFGFRSTNAVMGHLRALEKKGKIERIPGQARTFRINRPDAPEMDEIPSDASEVVDIPVMGDIAAGYPDRVEPAGEIGRLQVDIQHAGFNNRRRSFALQVRGDSMVDAEIYEGDMVVVEPRDPRDGDIVAALIDGETTLKRYIQKAGEPPYLKAENKFYPELYPVAELSVQGVAKAVVRSL</sequence>
<dbReference type="AlphaFoldDB" id="A0A317ZK43"/>
<keyword evidence="10" id="KW-0234">DNA repair</keyword>
<dbReference type="GO" id="GO:0006508">
    <property type="term" value="P:proteolysis"/>
    <property type="evidence" value="ECO:0007669"/>
    <property type="project" value="InterPro"/>
</dbReference>
<evidence type="ECO:0000256" key="3">
    <source>
        <dbReference type="ARBA" id="ARBA00022705"/>
    </source>
</evidence>
<evidence type="ECO:0000256" key="1">
    <source>
        <dbReference type="ARBA" id="ARBA00007484"/>
    </source>
</evidence>
<dbReference type="InterPro" id="IPR050077">
    <property type="entry name" value="LexA_repressor"/>
</dbReference>
<keyword evidence="8" id="KW-0238">DNA-binding</keyword>
<dbReference type="InterPro" id="IPR036388">
    <property type="entry name" value="WH-like_DNA-bd_sf"/>
</dbReference>
<dbReference type="InterPro" id="IPR006200">
    <property type="entry name" value="LexA"/>
</dbReference>
<dbReference type="PANTHER" id="PTHR33516:SF2">
    <property type="entry name" value="LEXA REPRESSOR-RELATED"/>
    <property type="match status" value="1"/>
</dbReference>
<dbReference type="PANTHER" id="PTHR33516">
    <property type="entry name" value="LEXA REPRESSOR"/>
    <property type="match status" value="1"/>
</dbReference>
<name>A0A317ZK43_9BACT</name>
<keyword evidence="3" id="KW-0235">DNA replication</keyword>
<dbReference type="GO" id="GO:0006260">
    <property type="term" value="P:DNA replication"/>
    <property type="evidence" value="ECO:0007669"/>
    <property type="project" value="UniProtKB-KW"/>
</dbReference>
<proteinExistence type="inferred from homology"/>
<keyword evidence="5 12" id="KW-0378">Hydrolase</keyword>
<evidence type="ECO:0000256" key="4">
    <source>
        <dbReference type="ARBA" id="ARBA00022763"/>
    </source>
</evidence>
<dbReference type="Gene3D" id="1.10.10.10">
    <property type="entry name" value="Winged helix-like DNA-binding domain superfamily/Winged helix DNA-binding domain"/>
    <property type="match status" value="1"/>
</dbReference>
<dbReference type="InterPro" id="IPR006199">
    <property type="entry name" value="LexA_DNA-bd_dom"/>
</dbReference>
<keyword evidence="7" id="KW-0805">Transcription regulation</keyword>
<gene>
    <name evidence="15" type="primary">lexA</name>
    <name evidence="15" type="ORF">DDZ13_05365</name>
</gene>
<keyword evidence="16" id="KW-1185">Reference proteome</keyword>
<dbReference type="SUPFAM" id="SSF51306">
    <property type="entry name" value="LexA/Signal peptidase"/>
    <property type="match status" value="1"/>
</dbReference>
<dbReference type="NCBIfam" id="TIGR00498">
    <property type="entry name" value="lexA"/>
    <property type="match status" value="1"/>
</dbReference>
<evidence type="ECO:0000256" key="7">
    <source>
        <dbReference type="ARBA" id="ARBA00023015"/>
    </source>
</evidence>
<keyword evidence="2" id="KW-0678">Repressor</keyword>
<dbReference type="OrthoDB" id="9802364at2"/>
<accession>A0A317ZK43</accession>
<dbReference type="SUPFAM" id="SSF46785">
    <property type="entry name" value="Winged helix' DNA-binding domain"/>
    <property type="match status" value="1"/>
</dbReference>
<evidence type="ECO:0000256" key="2">
    <source>
        <dbReference type="ARBA" id="ARBA00022491"/>
    </source>
</evidence>
<evidence type="ECO:0000313" key="15">
    <source>
        <dbReference type="EMBL" id="PXA04603.1"/>
    </source>
</evidence>
<keyword evidence="4" id="KW-0227">DNA damage</keyword>
<evidence type="ECO:0000259" key="13">
    <source>
        <dbReference type="Pfam" id="PF00717"/>
    </source>
</evidence>
<keyword evidence="11" id="KW-0742">SOS response</keyword>
<evidence type="ECO:0000256" key="5">
    <source>
        <dbReference type="ARBA" id="ARBA00022801"/>
    </source>
</evidence>
<evidence type="ECO:0000256" key="8">
    <source>
        <dbReference type="ARBA" id="ARBA00023125"/>
    </source>
</evidence>
<dbReference type="Pfam" id="PF01726">
    <property type="entry name" value="LexA_DNA_bind"/>
    <property type="match status" value="1"/>
</dbReference>
<comment type="similarity">
    <text evidence="1 12">Belongs to the peptidase S24 family.</text>
</comment>
<dbReference type="EMBL" id="QHJQ01000003">
    <property type="protein sequence ID" value="PXA04603.1"/>
    <property type="molecule type" value="Genomic_DNA"/>
</dbReference>
<evidence type="ECO:0000256" key="12">
    <source>
        <dbReference type="RuleBase" id="RU003991"/>
    </source>
</evidence>
<dbReference type="RefSeq" id="WP_110130408.1">
    <property type="nucleotide sequence ID" value="NZ_QHJQ01000003.1"/>
</dbReference>
<dbReference type="PRINTS" id="PR00726">
    <property type="entry name" value="LEXASERPTASE"/>
</dbReference>
<keyword evidence="9" id="KW-0804">Transcription</keyword>
<evidence type="ECO:0000259" key="14">
    <source>
        <dbReference type="Pfam" id="PF01726"/>
    </source>
</evidence>